<dbReference type="KEGG" id="vg:55613839"/>
<accession>A0A410TB92</accession>
<gene>
    <name evidence="2" type="primary">51</name>
    <name evidence="2" type="ORF">SEA_RICKMORE_51</name>
</gene>
<proteinExistence type="predicted"/>
<keyword evidence="3" id="KW-1185">Reference proteome</keyword>
<evidence type="ECO:0008006" key="4">
    <source>
        <dbReference type="Google" id="ProtNLM"/>
    </source>
</evidence>
<evidence type="ECO:0000256" key="1">
    <source>
        <dbReference type="SAM" id="MobiDB-lite"/>
    </source>
</evidence>
<reference evidence="2 3" key="1">
    <citation type="submission" date="2019-01" db="EMBL/GenBank/DDBJ databases">
        <authorList>
            <person name="Mendiola A."/>
            <person name="Dhungana S."/>
            <person name="Koga A.P."/>
            <person name="Garlena R.A."/>
            <person name="Russell D.A."/>
            <person name="Pope W.H."/>
            <person name="Jacobs-Sera D."/>
            <person name="Hatfull G.F."/>
        </authorList>
    </citation>
    <scope>NUCLEOTIDE SEQUENCE [LARGE SCALE GENOMIC DNA]</scope>
</reference>
<feature type="compositionally biased region" description="Basic and acidic residues" evidence="1">
    <location>
        <begin position="159"/>
        <end position="174"/>
    </location>
</feature>
<sequence length="208" mass="23821">MLKQTVTYEDFDENKVTETLYFNLTKTELADNLDLEDELKQIQQDFTNVGDRTLEKHEIRRVLELVKTFMRLSYGVRSDDGKRFMKSPERWQEFTETGAYDAFLFSLFQDPEKAFAFLIGILPKDAREAAIKASEKEGLSPELRKAAVIAAQAEQTERAEAAAEAKKEAEKPKLVEVSSPVADPQPKLSEPPTQEELSRLTEWMARQK</sequence>
<evidence type="ECO:0000313" key="3">
    <source>
        <dbReference type="Proteomes" id="UP000290536"/>
    </source>
</evidence>
<dbReference type="Proteomes" id="UP000290536">
    <property type="component" value="Segment"/>
</dbReference>
<dbReference type="GeneID" id="55613839"/>
<dbReference type="EMBL" id="MK376953">
    <property type="protein sequence ID" value="QAU06285.1"/>
    <property type="molecule type" value="Genomic_DNA"/>
</dbReference>
<evidence type="ECO:0000313" key="2">
    <source>
        <dbReference type="EMBL" id="QAU06285.1"/>
    </source>
</evidence>
<organism evidence="2 3">
    <name type="scientific">Gordonia phage Rickmore</name>
    <dbReference type="NCBI Taxonomy" id="2507854"/>
    <lineage>
        <taxon>Viruses</taxon>
        <taxon>Duplodnaviria</taxon>
        <taxon>Heunggongvirae</taxon>
        <taxon>Uroviricota</taxon>
        <taxon>Caudoviricetes</taxon>
        <taxon>Deejayvirinae</taxon>
        <taxon>Kenoshavirus</taxon>
        <taxon>Kenoshavirus rickmore</taxon>
    </lineage>
</organism>
<dbReference type="RefSeq" id="YP_009843548.1">
    <property type="nucleotide sequence ID" value="NC_048749.1"/>
</dbReference>
<dbReference type="Pfam" id="PF23803">
    <property type="entry name" value="Phage_TAC_17"/>
    <property type="match status" value="1"/>
</dbReference>
<dbReference type="InterPro" id="IPR057005">
    <property type="entry name" value="Phage_TAC_17"/>
</dbReference>
<name>A0A410TB92_9CAUD</name>
<protein>
    <recommendedName>
        <fullName evidence="4">Tail assembly chaperone</fullName>
    </recommendedName>
</protein>
<feature type="region of interest" description="Disordered" evidence="1">
    <location>
        <begin position="159"/>
        <end position="208"/>
    </location>
</feature>